<dbReference type="EMBL" id="FNOB01000019">
    <property type="protein sequence ID" value="SDX54735.1"/>
    <property type="molecule type" value="Genomic_DNA"/>
</dbReference>
<dbReference type="Pfam" id="PF13473">
    <property type="entry name" value="Cupredoxin_1"/>
    <property type="match status" value="1"/>
</dbReference>
<dbReference type="Proteomes" id="UP000634647">
    <property type="component" value="Unassembled WGS sequence"/>
</dbReference>
<proteinExistence type="predicted"/>
<reference evidence="3" key="3">
    <citation type="submission" date="2023-06" db="EMBL/GenBank/DDBJ databases">
        <authorList>
            <person name="Sun Q."/>
            <person name="Zhou Y."/>
        </authorList>
    </citation>
    <scope>NUCLEOTIDE SEQUENCE</scope>
    <source>
        <strain evidence="3">CGMCC 1.10859</strain>
    </source>
</reference>
<evidence type="ECO:0000259" key="2">
    <source>
        <dbReference type="Pfam" id="PF13473"/>
    </source>
</evidence>
<evidence type="ECO:0000313" key="3">
    <source>
        <dbReference type="EMBL" id="GHE04765.1"/>
    </source>
</evidence>
<organism evidence="3 6">
    <name type="scientific">Allgaiera indica</name>
    <dbReference type="NCBI Taxonomy" id="765699"/>
    <lineage>
        <taxon>Bacteria</taxon>
        <taxon>Pseudomonadati</taxon>
        <taxon>Pseudomonadota</taxon>
        <taxon>Alphaproteobacteria</taxon>
        <taxon>Rhodobacterales</taxon>
        <taxon>Paracoccaceae</taxon>
        <taxon>Allgaiera</taxon>
    </lineage>
</organism>
<protein>
    <submittedName>
        <fullName evidence="4">Cupredoxin-like domain-containing protein</fullName>
    </submittedName>
</protein>
<accession>A0AAN4UU62</accession>
<sequence>MPLTKRLGAAAALSIATLLAAGAVSAEQALVVTLHDGVVTPQKIEVPAGKAQVLTVKNTGKAAAEFESKRLRIEKIIAPGKTVEIKLRPLPAGTYPFVEEFHEDQPTARGEIVAK</sequence>
<feature type="signal peptide" evidence="1">
    <location>
        <begin position="1"/>
        <end position="26"/>
    </location>
</feature>
<dbReference type="RefSeq" id="WP_035838064.1">
    <property type="nucleotide sequence ID" value="NZ_BNAB01000019.1"/>
</dbReference>
<dbReference type="Gene3D" id="2.60.40.420">
    <property type="entry name" value="Cupredoxins - blue copper proteins"/>
    <property type="match status" value="1"/>
</dbReference>
<evidence type="ECO:0000313" key="5">
    <source>
        <dbReference type="Proteomes" id="UP000199541"/>
    </source>
</evidence>
<reference evidence="3" key="1">
    <citation type="journal article" date="2014" name="Int. J. Syst. Evol. Microbiol.">
        <title>Complete genome sequence of Corynebacterium casei LMG S-19264T (=DSM 44701T), isolated from a smear-ripened cheese.</title>
        <authorList>
            <consortium name="US DOE Joint Genome Institute (JGI-PGF)"/>
            <person name="Walter F."/>
            <person name="Albersmeier A."/>
            <person name="Kalinowski J."/>
            <person name="Ruckert C."/>
        </authorList>
    </citation>
    <scope>NUCLEOTIDE SEQUENCE</scope>
    <source>
        <strain evidence="3">CGMCC 1.10859</strain>
    </source>
</reference>
<dbReference type="InterPro" id="IPR028096">
    <property type="entry name" value="EfeO_Cupredoxin"/>
</dbReference>
<dbReference type="SUPFAM" id="SSF49503">
    <property type="entry name" value="Cupredoxins"/>
    <property type="match status" value="1"/>
</dbReference>
<comment type="caution">
    <text evidence="3">The sequence shown here is derived from an EMBL/GenBank/DDBJ whole genome shotgun (WGS) entry which is preliminary data.</text>
</comment>
<evidence type="ECO:0000256" key="1">
    <source>
        <dbReference type="SAM" id="SignalP"/>
    </source>
</evidence>
<dbReference type="AlphaFoldDB" id="A0AAN4UU62"/>
<keyword evidence="1" id="KW-0732">Signal</keyword>
<gene>
    <name evidence="3" type="ORF">GCM10008024_33040</name>
    <name evidence="4" type="ORF">SAMN05444006_11974</name>
</gene>
<dbReference type="EMBL" id="BNAB01000019">
    <property type="protein sequence ID" value="GHE04765.1"/>
    <property type="molecule type" value="Genomic_DNA"/>
</dbReference>
<name>A0AAN4UU62_9RHOB</name>
<feature type="domain" description="EfeO-type cupredoxin-like" evidence="2">
    <location>
        <begin position="10"/>
        <end position="113"/>
    </location>
</feature>
<reference evidence="4 5" key="2">
    <citation type="submission" date="2016-10" db="EMBL/GenBank/DDBJ databases">
        <authorList>
            <person name="Varghese N."/>
            <person name="Submissions S."/>
        </authorList>
    </citation>
    <scope>NUCLEOTIDE SEQUENCE [LARGE SCALE GENOMIC DNA]</scope>
    <source>
        <strain evidence="4 5">DSM 24802</strain>
    </source>
</reference>
<evidence type="ECO:0000313" key="6">
    <source>
        <dbReference type="Proteomes" id="UP000634647"/>
    </source>
</evidence>
<feature type="chain" id="PRO_5042983256" evidence="1">
    <location>
        <begin position="27"/>
        <end position="115"/>
    </location>
</feature>
<evidence type="ECO:0000313" key="4">
    <source>
        <dbReference type="EMBL" id="SDX54735.1"/>
    </source>
</evidence>
<keyword evidence="5" id="KW-1185">Reference proteome</keyword>
<dbReference type="Proteomes" id="UP000199541">
    <property type="component" value="Unassembled WGS sequence"/>
</dbReference>
<dbReference type="InterPro" id="IPR008972">
    <property type="entry name" value="Cupredoxin"/>
</dbReference>